<dbReference type="InterPro" id="IPR027417">
    <property type="entry name" value="P-loop_NTPase"/>
</dbReference>
<evidence type="ECO:0000313" key="2">
    <source>
        <dbReference type="EMBL" id="VFJ50967.1"/>
    </source>
</evidence>
<protein>
    <submittedName>
        <fullName evidence="2">Type III restriction enzyme</fullName>
    </submittedName>
</protein>
<dbReference type="AlphaFoldDB" id="A0A450SED9"/>
<reference evidence="2" key="1">
    <citation type="submission" date="2019-02" db="EMBL/GenBank/DDBJ databases">
        <authorList>
            <person name="Gruber-Vodicka R. H."/>
            <person name="Seah K. B. B."/>
        </authorList>
    </citation>
    <scope>NUCLEOTIDE SEQUENCE</scope>
    <source>
        <strain evidence="2">BECK_DK47</strain>
    </source>
</reference>
<sequence length="901" mass="102147">MILKDYQQQTLATLRRFLETCRIAGPAGAYESITGEEEQKARLGNYAGRYQPLEVLPEVPYVCLRLPTGGGKTLLAAHAVATARDSWIEKDFPLVLWLVPTNTIRLQTADALKNPRHPYRQALDGGFDGRVRVFDITEFTHIRPHDIGNNLCLVIGTIQTLRISNTEGRKVYAHHEDMESHYSAVPPTAPGLEMAETGPHKGRVKYSFANLLHIHRPLIIMDEAHKAGTKLTGEMYRRINPCAVIEFTATPRPNSNILYNVTAQELKSEEMVKLPILLSGHDSWQGAVNGALIERAALAEKAKSDRPGFHNQYIRPIVLFQAQPKGQEVTVEVLRQHLMETEQIPEERIAIATGDQRELDGIDLFDPKCPIEYIITKEALREGWDCSFAYVFCSVANVKSAGDVEQLLGRVMRMPYAERRGVPELNLAYAHVSALSFRETALALLDKLVKMGFDEEEAKEQIRPGQLPLGLEDTDDLFGPKVKEPEFEYRVEVGPDDLTALEERARGEEGIRIRKATDGKADIRVTGPVSPKTEREILELLPEPERPGFREKMQKHRETVAAVLSPARQGKRFTVPRLMAQVQGELVFADADAFMENIMSAPDWSLLNRPARLEKDQFDIRETAQHFEIDLDGNRLQYRFVGETENQTLDLDTPAENWTPERLAGWLDGQVHGTDIDQAELVGWLRELVAYLTDTRKISIVALWRCKYILANKIREMIAGFRREERGKAYQQCLFAFDARVEVSFDEGFEFRDGMFQGGLGYGGRYRGNFRFQKHFLGADNVPGFDGLDTGEEFQCAQVLDRLPQVKYWVRNVAQHDNAFWLPTALGKFYPDFVAKLNDDRLLVAEYKGNHLMDTPDTREKETIGELWERQSGGKGLFALVTKQDERRGDMRQQIVSKVGE</sequence>
<dbReference type="GO" id="GO:0003677">
    <property type="term" value="F:DNA binding"/>
    <property type="evidence" value="ECO:0007669"/>
    <property type="project" value="InterPro"/>
</dbReference>
<proteinExistence type="predicted"/>
<dbReference type="Pfam" id="PF04851">
    <property type="entry name" value="ResIII"/>
    <property type="match status" value="1"/>
</dbReference>
<dbReference type="Gene3D" id="3.40.50.300">
    <property type="entry name" value="P-loop containing nucleotide triphosphate hydrolases"/>
    <property type="match status" value="1"/>
</dbReference>
<dbReference type="PANTHER" id="PTHR47396:SF1">
    <property type="entry name" value="ATP-DEPENDENT HELICASE IRC3-RELATED"/>
    <property type="match status" value="1"/>
</dbReference>
<dbReference type="InterPro" id="IPR006935">
    <property type="entry name" value="Helicase/UvrB_N"/>
</dbReference>
<accession>A0A450SED9</accession>
<organism evidence="2">
    <name type="scientific">Candidatus Kentrum sp. DK</name>
    <dbReference type="NCBI Taxonomy" id="2126562"/>
    <lineage>
        <taxon>Bacteria</taxon>
        <taxon>Pseudomonadati</taxon>
        <taxon>Pseudomonadota</taxon>
        <taxon>Gammaproteobacteria</taxon>
        <taxon>Candidatus Kentrum</taxon>
    </lineage>
</organism>
<dbReference type="InterPro" id="IPR014001">
    <property type="entry name" value="Helicase_ATP-bd"/>
</dbReference>
<dbReference type="PROSITE" id="PS51192">
    <property type="entry name" value="HELICASE_ATP_BIND_1"/>
    <property type="match status" value="1"/>
</dbReference>
<evidence type="ECO:0000259" key="1">
    <source>
        <dbReference type="PROSITE" id="PS51192"/>
    </source>
</evidence>
<name>A0A450SED9_9GAMM</name>
<dbReference type="GO" id="GO:0016787">
    <property type="term" value="F:hydrolase activity"/>
    <property type="evidence" value="ECO:0007669"/>
    <property type="project" value="InterPro"/>
</dbReference>
<gene>
    <name evidence="2" type="ORF">BECKDK2373B_GA0170837_103124</name>
</gene>
<dbReference type="PANTHER" id="PTHR47396">
    <property type="entry name" value="TYPE I RESTRICTION ENZYME ECOKI R PROTEIN"/>
    <property type="match status" value="1"/>
</dbReference>
<dbReference type="SUPFAM" id="SSF52540">
    <property type="entry name" value="P-loop containing nucleoside triphosphate hydrolases"/>
    <property type="match status" value="2"/>
</dbReference>
<dbReference type="GO" id="GO:0005829">
    <property type="term" value="C:cytosol"/>
    <property type="evidence" value="ECO:0007669"/>
    <property type="project" value="TreeGrafter"/>
</dbReference>
<dbReference type="InterPro" id="IPR050742">
    <property type="entry name" value="Helicase_Restrict-Modif_Enz"/>
</dbReference>
<feature type="domain" description="Helicase ATP-binding" evidence="1">
    <location>
        <begin position="53"/>
        <end position="269"/>
    </location>
</feature>
<dbReference type="EMBL" id="CAADEX010000031">
    <property type="protein sequence ID" value="VFJ50967.1"/>
    <property type="molecule type" value="Genomic_DNA"/>
</dbReference>
<dbReference type="GO" id="GO:0005524">
    <property type="term" value="F:ATP binding"/>
    <property type="evidence" value="ECO:0007669"/>
    <property type="project" value="InterPro"/>
</dbReference>